<dbReference type="InterPro" id="IPR043133">
    <property type="entry name" value="GTP-CH-I_C/QueF"/>
</dbReference>
<evidence type="ECO:0000256" key="5">
    <source>
        <dbReference type="ARBA" id="ARBA00023239"/>
    </source>
</evidence>
<dbReference type="OrthoDB" id="9803748at2"/>
<dbReference type="STRING" id="201973.SAMN04488025_12065"/>
<dbReference type="RefSeq" id="WP_092039135.1">
    <property type="nucleotide sequence ID" value="NZ_FOOK01000020.1"/>
</dbReference>
<evidence type="ECO:0000313" key="9">
    <source>
        <dbReference type="Proteomes" id="UP000198661"/>
    </source>
</evidence>
<dbReference type="GO" id="GO:0005737">
    <property type="term" value="C:cytoplasm"/>
    <property type="evidence" value="ECO:0007669"/>
    <property type="project" value="TreeGrafter"/>
</dbReference>
<reference evidence="8 9" key="1">
    <citation type="submission" date="2016-10" db="EMBL/GenBank/DDBJ databases">
        <authorList>
            <person name="de Groot N.N."/>
        </authorList>
    </citation>
    <scope>NUCLEOTIDE SEQUENCE [LARGE SCALE GENOMIC DNA]</scope>
    <source>
        <strain evidence="8 9">DSM 44945</strain>
    </source>
</reference>
<dbReference type="UniPathway" id="UPA00077">
    <property type="reaction ID" value="UER00154"/>
</dbReference>
<dbReference type="GO" id="GO:0046654">
    <property type="term" value="P:tetrahydrofolate biosynthetic process"/>
    <property type="evidence" value="ECO:0007669"/>
    <property type="project" value="UniProtKB-UniRule"/>
</dbReference>
<gene>
    <name evidence="8" type="ORF">SAMN04488025_12065</name>
</gene>
<keyword evidence="4 6" id="KW-0289">Folate biosynthesis</keyword>
<organism evidence="8 9">
    <name type="scientific">Planifilum fulgidum</name>
    <dbReference type="NCBI Taxonomy" id="201973"/>
    <lineage>
        <taxon>Bacteria</taxon>
        <taxon>Bacillati</taxon>
        <taxon>Bacillota</taxon>
        <taxon>Bacilli</taxon>
        <taxon>Bacillales</taxon>
        <taxon>Thermoactinomycetaceae</taxon>
        <taxon>Planifilum</taxon>
    </lineage>
</organism>
<dbReference type="CDD" id="cd00534">
    <property type="entry name" value="DHNA_DHNTPE"/>
    <property type="match status" value="1"/>
</dbReference>
<evidence type="ECO:0000259" key="7">
    <source>
        <dbReference type="SMART" id="SM00905"/>
    </source>
</evidence>
<evidence type="ECO:0000256" key="3">
    <source>
        <dbReference type="ARBA" id="ARBA00005708"/>
    </source>
</evidence>
<dbReference type="InterPro" id="IPR006157">
    <property type="entry name" value="FolB_dom"/>
</dbReference>
<dbReference type="SMART" id="SM00905">
    <property type="entry name" value="FolB"/>
    <property type="match status" value="1"/>
</dbReference>
<dbReference type="EMBL" id="FOOK01000020">
    <property type="protein sequence ID" value="SFG20434.1"/>
    <property type="molecule type" value="Genomic_DNA"/>
</dbReference>
<protein>
    <recommendedName>
        <fullName evidence="6">7,8-dihydroneopterin aldolase</fullName>
        <ecNumber evidence="6">4.1.2.25</ecNumber>
    </recommendedName>
</protein>
<dbReference type="GO" id="GO:0046656">
    <property type="term" value="P:folic acid biosynthetic process"/>
    <property type="evidence" value="ECO:0007669"/>
    <property type="project" value="UniProtKB-UniRule"/>
</dbReference>
<dbReference type="Gene3D" id="3.30.1130.10">
    <property type="match status" value="1"/>
</dbReference>
<dbReference type="GO" id="GO:0004150">
    <property type="term" value="F:dihydroneopterin aldolase activity"/>
    <property type="evidence" value="ECO:0007669"/>
    <property type="project" value="UniProtKB-UniRule"/>
</dbReference>
<evidence type="ECO:0000256" key="6">
    <source>
        <dbReference type="RuleBase" id="RU362079"/>
    </source>
</evidence>
<dbReference type="PANTHER" id="PTHR42844">
    <property type="entry name" value="DIHYDRONEOPTERIN ALDOLASE 1-RELATED"/>
    <property type="match status" value="1"/>
</dbReference>
<dbReference type="EC" id="4.1.2.25" evidence="6"/>
<sequence length="121" mass="13749">MDKDTIFFRGMTFYGYHGVYPEETRLGQRFVVDLELGLDLAPAARTDDLNQTVDYGRVYQVVKELVEGKPCRLVETLAERIAGALLTGFPVEEVRVRVTKPNPPIPGHYDSVGVEIRRRRP</sequence>
<comment type="similarity">
    <text evidence="3 6">Belongs to the DHNA family.</text>
</comment>
<proteinExistence type="inferred from homology"/>
<dbReference type="InterPro" id="IPR006156">
    <property type="entry name" value="Dihydroneopterin_aldolase"/>
</dbReference>
<comment type="function">
    <text evidence="6">Catalyzes the conversion of 7,8-dihydroneopterin to 6-hydroxymethyl-7,8-dihydropterin.</text>
</comment>
<accession>A0A1I2PWJ0</accession>
<dbReference type="NCBIfam" id="TIGR00526">
    <property type="entry name" value="folB_dom"/>
    <property type="match status" value="1"/>
</dbReference>
<evidence type="ECO:0000256" key="1">
    <source>
        <dbReference type="ARBA" id="ARBA00001353"/>
    </source>
</evidence>
<evidence type="ECO:0000256" key="4">
    <source>
        <dbReference type="ARBA" id="ARBA00022909"/>
    </source>
</evidence>
<comment type="pathway">
    <text evidence="2 6">Cofactor biosynthesis; tetrahydrofolate biosynthesis; 2-amino-4-hydroxy-6-hydroxymethyl-7,8-dihydropteridine diphosphate from 7,8-dihydroneopterin triphosphate: step 3/4.</text>
</comment>
<comment type="catalytic activity">
    <reaction evidence="1 6">
        <text>7,8-dihydroneopterin = 6-hydroxymethyl-7,8-dihydropterin + glycolaldehyde</text>
        <dbReference type="Rhea" id="RHEA:10540"/>
        <dbReference type="ChEBI" id="CHEBI:17001"/>
        <dbReference type="ChEBI" id="CHEBI:17071"/>
        <dbReference type="ChEBI" id="CHEBI:44841"/>
        <dbReference type="EC" id="4.1.2.25"/>
    </reaction>
</comment>
<evidence type="ECO:0000256" key="2">
    <source>
        <dbReference type="ARBA" id="ARBA00005013"/>
    </source>
</evidence>
<feature type="domain" description="Dihydroneopterin aldolase/epimerase" evidence="7">
    <location>
        <begin position="6"/>
        <end position="118"/>
    </location>
</feature>
<evidence type="ECO:0000313" key="8">
    <source>
        <dbReference type="EMBL" id="SFG20434.1"/>
    </source>
</evidence>
<dbReference type="PANTHER" id="PTHR42844:SF1">
    <property type="entry name" value="DIHYDRONEOPTERIN ALDOLASE 1-RELATED"/>
    <property type="match status" value="1"/>
</dbReference>
<dbReference type="FunFam" id="3.30.1130.10:FF:000003">
    <property type="entry name" value="7,8-dihydroneopterin aldolase"/>
    <property type="match status" value="1"/>
</dbReference>
<keyword evidence="9" id="KW-1185">Reference proteome</keyword>
<dbReference type="NCBIfam" id="TIGR00525">
    <property type="entry name" value="folB"/>
    <property type="match status" value="1"/>
</dbReference>
<dbReference type="AlphaFoldDB" id="A0A1I2PWJ0"/>
<dbReference type="Proteomes" id="UP000198661">
    <property type="component" value="Unassembled WGS sequence"/>
</dbReference>
<dbReference type="Pfam" id="PF02152">
    <property type="entry name" value="FolB"/>
    <property type="match status" value="1"/>
</dbReference>
<dbReference type="SUPFAM" id="SSF55620">
    <property type="entry name" value="Tetrahydrobiopterin biosynthesis enzymes-like"/>
    <property type="match status" value="1"/>
</dbReference>
<keyword evidence="5 6" id="KW-0456">Lyase</keyword>
<name>A0A1I2PWJ0_9BACL</name>